<proteinExistence type="predicted"/>
<protein>
    <submittedName>
        <fullName evidence="2">GNAT family N-acetyltransferase</fullName>
    </submittedName>
</protein>
<dbReference type="SUPFAM" id="SSF55729">
    <property type="entry name" value="Acyl-CoA N-acyltransferases (Nat)"/>
    <property type="match status" value="1"/>
</dbReference>
<feature type="domain" description="BioF2-like acetyltransferase" evidence="1">
    <location>
        <begin position="134"/>
        <end position="257"/>
    </location>
</feature>
<dbReference type="RefSeq" id="WP_262310387.1">
    <property type="nucleotide sequence ID" value="NZ_CP106679.1"/>
</dbReference>
<evidence type="ECO:0000313" key="3">
    <source>
        <dbReference type="Proteomes" id="UP001065174"/>
    </source>
</evidence>
<dbReference type="Pfam" id="PF13480">
    <property type="entry name" value="Acetyltransf_6"/>
    <property type="match status" value="1"/>
</dbReference>
<reference evidence="2" key="1">
    <citation type="submission" date="2022-09" db="EMBL/GenBank/DDBJ databases">
        <title>Comparative genomics and taxonomic characterization of three novel marine species of genus Reichenbachiella exhibiting antioxidant and polysaccharide degradation activities.</title>
        <authorList>
            <person name="Muhammad N."/>
            <person name="Lee Y.-J."/>
            <person name="Ko J."/>
            <person name="Kim S.-G."/>
        </authorList>
    </citation>
    <scope>NUCLEOTIDE SEQUENCE</scope>
    <source>
        <strain evidence="2">BKB1-1</strain>
    </source>
</reference>
<dbReference type="InterPro" id="IPR016181">
    <property type="entry name" value="Acyl_CoA_acyltransferase"/>
</dbReference>
<evidence type="ECO:0000259" key="1">
    <source>
        <dbReference type="Pfam" id="PF13480"/>
    </source>
</evidence>
<dbReference type="Proteomes" id="UP001065174">
    <property type="component" value="Chromosome"/>
</dbReference>
<evidence type="ECO:0000313" key="2">
    <source>
        <dbReference type="EMBL" id="UXP32956.1"/>
    </source>
</evidence>
<accession>A0ABY6CR30</accession>
<keyword evidence="3" id="KW-1185">Reference proteome</keyword>
<organism evidence="2 3">
    <name type="scientific">Reichenbachiella agarivorans</name>
    <dbReference type="NCBI Taxonomy" id="2979464"/>
    <lineage>
        <taxon>Bacteria</taxon>
        <taxon>Pseudomonadati</taxon>
        <taxon>Bacteroidota</taxon>
        <taxon>Cytophagia</taxon>
        <taxon>Cytophagales</taxon>
        <taxon>Reichenbachiellaceae</taxon>
        <taxon>Reichenbachiella</taxon>
    </lineage>
</organism>
<dbReference type="EMBL" id="CP106679">
    <property type="protein sequence ID" value="UXP32956.1"/>
    <property type="molecule type" value="Genomic_DNA"/>
</dbReference>
<dbReference type="InterPro" id="IPR038740">
    <property type="entry name" value="BioF2-like_GNAT_dom"/>
</dbReference>
<dbReference type="Gene3D" id="3.40.630.30">
    <property type="match status" value="1"/>
</dbReference>
<name>A0ABY6CR30_9BACT</name>
<sequence length="289" mass="33339">MIFSEERYFQANEIQNYNSFVWQSNDTDASIKIPFAIMGQEAISIPKAPYGGFVMQHLPNQTDTKSFLSSLSQYLTEKNVVSLQIKQNPDFFHTPSQNKLINSLFTQGFRKNTEINHHIDLSNIQEEDIHPMQRRRIKKCQNAGFTYQKESHTASAEIYDFLSQCRLQQGLSVNVSKSHFVRLLSQLADVYNMYTVRDSTHRLLACTVTITVTPEVTYNYLPAFDRYFATYSPLAFLTDLLIRDLKKANARFFDLGISSIDGTPQDSLIQFKERMGGIRSERDTYIIHV</sequence>
<gene>
    <name evidence="2" type="ORF">N6H18_03175</name>
</gene>